<keyword evidence="1" id="KW-0326">Glycosidase</keyword>
<protein>
    <submittedName>
        <fullName evidence="1">Endo-1,3-beta glucanase</fullName>
        <ecNumber evidence="1">3.2.1.6</ecNumber>
    </submittedName>
</protein>
<keyword evidence="2" id="KW-1185">Reference proteome</keyword>
<keyword evidence="1" id="KW-0378">Hydrolase</keyword>
<dbReference type="Proteomes" id="UP001281147">
    <property type="component" value="Unassembled WGS sequence"/>
</dbReference>
<evidence type="ECO:0000313" key="1">
    <source>
        <dbReference type="EMBL" id="KAK3709737.1"/>
    </source>
</evidence>
<proteinExistence type="predicted"/>
<accession>A0ACC3N5T9</accession>
<comment type="caution">
    <text evidence="1">The sequence shown here is derived from an EMBL/GenBank/DDBJ whole genome shotgun (WGS) entry which is preliminary data.</text>
</comment>
<gene>
    <name evidence="1" type="primary">ACF2_2</name>
    <name evidence="1" type="ORF">LTR37_010764</name>
</gene>
<sequence length="1006" mass="108748">MEKHQSRLRALHLLSLIASLQVPSVTGLPFEASSQTTTQVFDPDCAPEHQLPPPEWTIVADIREATPAPPPPYTDGGWIATAYQISDGQVQAPYNTITEETFVTEPSRTSVSISTLTSCSIYTEVPRQLTSEWVSTSTSTVYVYATPTSTAADSIVTTPAAQSSTASIPDSSLTSLTTSEVQTVTAPPPTNTSGVVQTTLQTSGNPTDQPFPTVSFQSSVSLSLIDTATLSSVGPTATANVTSISAENIFQPIATDAPPPQILSRSDHPVPRLGIQQQQQRLQTNKFYANLFLGDQTNGVWTHPYSVTWPKGGGQTNSWGLAVLHIERTQLATGFKTSSDAGEWNFFASPIGIEPLVLSAVELADGTTLTTDTLEAFSVNANLVAPGGTMPTITFPLVQGMGFVTGKYNSATPLIESGVGIRNVTYAGAIVNGATFKYRVHLTSGFTWLVYVTPLNEGYDQNSFTLLNPMAIQGPSGFGGYIQVAKVPADNLDAEAVYDGSAGVYPIAATITGSVDGTTGSYTLSWTKEGTTNRPLLMFALPHHTESLVDGSAGLTNVQLVTTTKGMATAAQADSWTLQEAELPIDMSFAPWTPSSGSIETLNLDVIAAINDAGTAELSQNISKQTNVGSAYYDGKALAKFAAIAYVLHEIVHNTTLALTGLQRLEEAFALHINNQQTFPLIYDTAWGGAASISTYLTGNSGEDFGNTYYNDHHFHYGYFVYAAAVIGYLNPAWLTQGTNKVWVNMLARDYANPVSDSHYPFSRSFDWYSGHSWAKGLYPSSDGKDQESSSEDTLASYALKMWGKVINDKNMEARGNLMLAVQKRSLQKYFLYTDDNTVEPAEFIGNKVSGIMFENKIDHTTYFGNKIEYIQGIHMLPLLPMSTLIRTAEFVQQEWDAYSFGTYVSTVQGGWRGVLMANLAIIDPITSYNFFSNASGDFNYGFLDGGASQTWYLAWTAALRGSIYSAKAKREEGIQAEQLVESLESTPGVSVRRHGTTDKKEAWEV</sequence>
<name>A0ACC3N5T9_9PEZI</name>
<evidence type="ECO:0000313" key="2">
    <source>
        <dbReference type="Proteomes" id="UP001281147"/>
    </source>
</evidence>
<dbReference type="EMBL" id="JAUTXU010000090">
    <property type="protein sequence ID" value="KAK3709737.1"/>
    <property type="molecule type" value="Genomic_DNA"/>
</dbReference>
<dbReference type="EC" id="3.2.1.6" evidence="1"/>
<reference evidence="1" key="1">
    <citation type="submission" date="2023-07" db="EMBL/GenBank/DDBJ databases">
        <title>Black Yeasts Isolated from many extreme environments.</title>
        <authorList>
            <person name="Coleine C."/>
            <person name="Stajich J.E."/>
            <person name="Selbmann L."/>
        </authorList>
    </citation>
    <scope>NUCLEOTIDE SEQUENCE</scope>
    <source>
        <strain evidence="1">CCFEE 5714</strain>
    </source>
</reference>
<organism evidence="1 2">
    <name type="scientific">Vermiconidia calcicola</name>
    <dbReference type="NCBI Taxonomy" id="1690605"/>
    <lineage>
        <taxon>Eukaryota</taxon>
        <taxon>Fungi</taxon>
        <taxon>Dikarya</taxon>
        <taxon>Ascomycota</taxon>
        <taxon>Pezizomycotina</taxon>
        <taxon>Dothideomycetes</taxon>
        <taxon>Dothideomycetidae</taxon>
        <taxon>Mycosphaerellales</taxon>
        <taxon>Extremaceae</taxon>
        <taxon>Vermiconidia</taxon>
    </lineage>
</organism>